<dbReference type="InterPro" id="IPR021487">
    <property type="entry name" value="DUF3140"/>
</dbReference>
<proteinExistence type="predicted"/>
<name>A0A6C0GT82_9BACT</name>
<feature type="region of interest" description="Disordered" evidence="1">
    <location>
        <begin position="40"/>
        <end position="64"/>
    </location>
</feature>
<dbReference type="PANTHER" id="PTHR40630:SF1">
    <property type="entry name" value="DNA-BINDING PROTEIN"/>
    <property type="match status" value="1"/>
</dbReference>
<accession>A0A6C0GT82</accession>
<keyword evidence="3" id="KW-1185">Reference proteome</keyword>
<organism evidence="2 3">
    <name type="scientific">Rhodocytophaga rosea</name>
    <dbReference type="NCBI Taxonomy" id="2704465"/>
    <lineage>
        <taxon>Bacteria</taxon>
        <taxon>Pseudomonadati</taxon>
        <taxon>Bacteroidota</taxon>
        <taxon>Cytophagia</taxon>
        <taxon>Cytophagales</taxon>
        <taxon>Rhodocytophagaceae</taxon>
        <taxon>Rhodocytophaga</taxon>
    </lineage>
</organism>
<dbReference type="Proteomes" id="UP000480178">
    <property type="component" value="Chromosome"/>
</dbReference>
<dbReference type="EMBL" id="CP048222">
    <property type="protein sequence ID" value="QHT71378.1"/>
    <property type="molecule type" value="Genomic_DNA"/>
</dbReference>
<reference evidence="2 3" key="1">
    <citation type="submission" date="2020-01" db="EMBL/GenBank/DDBJ databases">
        <authorList>
            <person name="Kim M.K."/>
        </authorList>
    </citation>
    <scope>NUCLEOTIDE SEQUENCE [LARGE SCALE GENOMIC DNA]</scope>
    <source>
        <strain evidence="2 3">172606-1</strain>
    </source>
</reference>
<protein>
    <submittedName>
        <fullName evidence="2">DUF3140 domain-containing protein</fullName>
    </submittedName>
</protein>
<gene>
    <name evidence="2" type="ORF">GXP67_34335</name>
</gene>
<feature type="compositionally biased region" description="Basic residues" evidence="1">
    <location>
        <begin position="55"/>
        <end position="64"/>
    </location>
</feature>
<dbReference type="Pfam" id="PF11338">
    <property type="entry name" value="DUF3140"/>
    <property type="match status" value="1"/>
</dbReference>
<dbReference type="PANTHER" id="PTHR40630">
    <property type="entry name" value="POSSIBLE DNA-BINDING PROTEIN"/>
    <property type="match status" value="1"/>
</dbReference>
<dbReference type="RefSeq" id="WP_162447317.1">
    <property type="nucleotide sequence ID" value="NZ_CP048222.1"/>
</dbReference>
<sequence>MAQGKANTEMDEIYQEFKELVNMTPGQIENHLATEESKKVGFKEEEGGESVGHQSGRKIIHIKQKKKADLTDDDYAHMRKVTGYIKRHSAQKPSGDISDTPWRYSLMNWGHDPEKK</sequence>
<evidence type="ECO:0000256" key="1">
    <source>
        <dbReference type="SAM" id="MobiDB-lite"/>
    </source>
</evidence>
<dbReference type="KEGG" id="rhoz:GXP67_34335"/>
<evidence type="ECO:0000313" key="2">
    <source>
        <dbReference type="EMBL" id="QHT71378.1"/>
    </source>
</evidence>
<evidence type="ECO:0000313" key="3">
    <source>
        <dbReference type="Proteomes" id="UP000480178"/>
    </source>
</evidence>
<dbReference type="AlphaFoldDB" id="A0A6C0GT82"/>